<dbReference type="GeneID" id="58918012"/>
<dbReference type="Proteomes" id="UP000516304">
    <property type="component" value="Chromosome TIRI35C"/>
</dbReference>
<dbReference type="AlphaFoldDB" id="A0A7G2D4K2"/>
<protein>
    <submittedName>
        <fullName evidence="2">Uncharacterized protein</fullName>
    </submittedName>
</protein>
<sequence length="137" mass="15746">MEDEIRRLVRRAYEFGYFVGYKGHSEWAEWVRKRRDELYKAAGDLGAYEAVRDAYLRGRTAGAKKREEDIRRGLLVAGGREGSTQEEVPPGEMGEESAVEVEFTRFVETVGLLMPPDLLDSLRLMRPPRMLHLGDKE</sequence>
<evidence type="ECO:0000313" key="3">
    <source>
        <dbReference type="Proteomes" id="UP000516304"/>
    </source>
</evidence>
<dbReference type="KEGG" id="tcq:TIRI35C_0279"/>
<dbReference type="RefSeq" id="WP_188201469.1">
    <property type="nucleotide sequence ID" value="NZ_LR881183.1"/>
</dbReference>
<organism evidence="2 3">
    <name type="scientific">Thermococcus camini</name>
    <dbReference type="NCBI Taxonomy" id="2016373"/>
    <lineage>
        <taxon>Archaea</taxon>
        <taxon>Methanobacteriati</taxon>
        <taxon>Methanobacteriota</taxon>
        <taxon>Thermococci</taxon>
        <taxon>Thermococcales</taxon>
        <taxon>Thermococcaceae</taxon>
        <taxon>Thermococcus</taxon>
    </lineage>
</organism>
<proteinExistence type="predicted"/>
<keyword evidence="3" id="KW-1185">Reference proteome</keyword>
<name>A0A7G2D4K2_9EURY</name>
<gene>
    <name evidence="2" type="ORF">TIRI35C_0279</name>
</gene>
<dbReference type="EMBL" id="LR881183">
    <property type="protein sequence ID" value="CAD5243433.1"/>
    <property type="molecule type" value="Genomic_DNA"/>
</dbReference>
<accession>A0A7G2D4K2</accession>
<evidence type="ECO:0000256" key="1">
    <source>
        <dbReference type="SAM" id="MobiDB-lite"/>
    </source>
</evidence>
<reference evidence="2 3" key="1">
    <citation type="submission" date="2020-09" db="EMBL/GenBank/DDBJ databases">
        <authorList>
            <person name="Courtine D."/>
        </authorList>
    </citation>
    <scope>NUCLEOTIDE SEQUENCE [LARGE SCALE GENOMIC DNA]</scope>
    <source>
        <strain evidence="2 3">IRI35c</strain>
    </source>
</reference>
<feature type="region of interest" description="Disordered" evidence="1">
    <location>
        <begin position="74"/>
        <end position="96"/>
    </location>
</feature>
<evidence type="ECO:0000313" key="2">
    <source>
        <dbReference type="EMBL" id="CAD5243433.1"/>
    </source>
</evidence>